<gene>
    <name evidence="1" type="ORF">3S5_8</name>
</gene>
<dbReference type="EMBL" id="MF417976">
    <property type="protein sequence ID" value="ASN72828.1"/>
    <property type="molecule type" value="Genomic_DNA"/>
</dbReference>
<accession>A0A2H4JHY7</accession>
<reference evidence="1" key="1">
    <citation type="submission" date="2017-06" db="EMBL/GenBank/DDBJ databases">
        <title>Novel phages from South African skin metaviromes.</title>
        <authorList>
            <person name="van Zyl L.J."/>
            <person name="Abrahams Y."/>
            <person name="Stander E.A."/>
            <person name="Kirby B.M."/>
            <person name="Clavaud C."/>
            <person name="Farcet C."/>
            <person name="Breton L."/>
            <person name="Trindade M.I."/>
        </authorList>
    </citation>
    <scope>NUCLEOTIDE SEQUENCE</scope>
</reference>
<protein>
    <submittedName>
        <fullName evidence="1">Uncharacterized protein</fullName>
    </submittedName>
</protein>
<sequence length="65" mass="7821">MYKGTIEIKAKVDMKIKVPVEVNRVSDMYEEEEFYNKLYHDNKDKFLSEAEFVRVDIDETGWELN</sequence>
<evidence type="ECO:0000313" key="1">
    <source>
        <dbReference type="EMBL" id="ASN72828.1"/>
    </source>
</evidence>
<proteinExistence type="predicted"/>
<organism evidence="1">
    <name type="scientific">uncultured Caudovirales phage</name>
    <dbReference type="NCBI Taxonomy" id="2100421"/>
    <lineage>
        <taxon>Viruses</taxon>
        <taxon>Duplodnaviria</taxon>
        <taxon>Heunggongvirae</taxon>
        <taxon>Uroviricota</taxon>
        <taxon>Caudoviricetes</taxon>
        <taxon>Peduoviridae</taxon>
        <taxon>Maltschvirus</taxon>
        <taxon>Maltschvirus maltsch</taxon>
    </lineage>
</organism>
<name>A0A2H4JHY7_9CAUD</name>